<evidence type="ECO:0000256" key="1">
    <source>
        <dbReference type="SAM" id="MobiDB-lite"/>
    </source>
</evidence>
<proteinExistence type="predicted"/>
<evidence type="ECO:0000313" key="3">
    <source>
        <dbReference type="Proteomes" id="UP000269945"/>
    </source>
</evidence>
<organism evidence="2 3">
    <name type="scientific">Gulo gulo</name>
    <name type="common">Wolverine</name>
    <name type="synonym">Gluton</name>
    <dbReference type="NCBI Taxonomy" id="48420"/>
    <lineage>
        <taxon>Eukaryota</taxon>
        <taxon>Metazoa</taxon>
        <taxon>Chordata</taxon>
        <taxon>Craniata</taxon>
        <taxon>Vertebrata</taxon>
        <taxon>Euteleostomi</taxon>
        <taxon>Mammalia</taxon>
        <taxon>Eutheria</taxon>
        <taxon>Laurasiatheria</taxon>
        <taxon>Carnivora</taxon>
        <taxon>Caniformia</taxon>
        <taxon>Musteloidea</taxon>
        <taxon>Mustelidae</taxon>
        <taxon>Guloninae</taxon>
        <taxon>Gulo</taxon>
    </lineage>
</organism>
<accession>A0A9X9M716</accession>
<gene>
    <name evidence="2" type="ORF">BN2614_LOCUS2</name>
</gene>
<dbReference type="AlphaFoldDB" id="A0A9X9M716"/>
<protein>
    <submittedName>
        <fullName evidence="2">Uncharacterized protein</fullName>
    </submittedName>
</protein>
<dbReference type="EMBL" id="CYRY02043529">
    <property type="protein sequence ID" value="VCX37996.1"/>
    <property type="molecule type" value="Genomic_DNA"/>
</dbReference>
<keyword evidence="3" id="KW-1185">Reference proteome</keyword>
<dbReference type="Proteomes" id="UP000269945">
    <property type="component" value="Unassembled WGS sequence"/>
</dbReference>
<sequence length="42" mass="4924">MKGMQFLQQPRSLIPRTSYPTYHMRQPKGKDQHPLWLSGLGL</sequence>
<feature type="non-terminal residue" evidence="2">
    <location>
        <position position="1"/>
    </location>
</feature>
<evidence type="ECO:0000313" key="2">
    <source>
        <dbReference type="EMBL" id="VCX37996.1"/>
    </source>
</evidence>
<comment type="caution">
    <text evidence="2">The sequence shown here is derived from an EMBL/GenBank/DDBJ whole genome shotgun (WGS) entry which is preliminary data.</text>
</comment>
<feature type="region of interest" description="Disordered" evidence="1">
    <location>
        <begin position="17"/>
        <end position="42"/>
    </location>
</feature>
<reference evidence="2 3" key="1">
    <citation type="submission" date="2018-10" db="EMBL/GenBank/DDBJ databases">
        <authorList>
            <person name="Ekblom R."/>
            <person name="Jareborg N."/>
        </authorList>
    </citation>
    <scope>NUCLEOTIDE SEQUENCE [LARGE SCALE GENOMIC DNA]</scope>
    <source>
        <tissue evidence="2">Muscle</tissue>
    </source>
</reference>
<name>A0A9X9M716_GULGU</name>